<reference evidence="1 2" key="1">
    <citation type="journal article" date="2017" name="J. Fish Dis.">
        <title>Comparative assessment of Vibrio virulence in marine fish larvae.</title>
        <authorList>
            <person name="Ronneseth A."/>
            <person name="Castillo D."/>
            <person name="D'Alvise P."/>
            <person name="Tonnesen O."/>
            <person name="Haugland G."/>
            <person name="Grotkjaer T."/>
            <person name="Engell-Sorensen K."/>
            <person name="Norremark L."/>
            <person name="Bergh O."/>
            <person name="Wergeland H.I."/>
            <person name="Gram L."/>
        </authorList>
    </citation>
    <scope>NUCLEOTIDE SEQUENCE [LARGE SCALE GENOMIC DNA]</scope>
    <source>
        <strain evidence="1 2">90-11-286</strain>
    </source>
</reference>
<organism evidence="1 2">
    <name type="scientific">Vibrio anguillarum</name>
    <name type="common">Listonella anguillarum</name>
    <dbReference type="NCBI Taxonomy" id="55601"/>
    <lineage>
        <taxon>Bacteria</taxon>
        <taxon>Pseudomonadati</taxon>
        <taxon>Pseudomonadota</taxon>
        <taxon>Gammaproteobacteria</taxon>
        <taxon>Vibrionales</taxon>
        <taxon>Vibrionaceae</taxon>
        <taxon>Vibrio</taxon>
    </lineage>
</organism>
<gene>
    <name evidence="1" type="ORF">PL14_12960</name>
</gene>
<dbReference type="AlphaFoldDB" id="A0ABD4QWV1"/>
<evidence type="ECO:0000313" key="2">
    <source>
        <dbReference type="Proteomes" id="UP000078309"/>
    </source>
</evidence>
<evidence type="ECO:0000313" key="1">
    <source>
        <dbReference type="EMBL" id="MBT2919589.1"/>
    </source>
</evidence>
<dbReference type="Proteomes" id="UP000078309">
    <property type="component" value="Unassembled WGS sequence"/>
</dbReference>
<name>A0ABD4QWV1_VIBAN</name>
<dbReference type="EMBL" id="JAHGUI010000052">
    <property type="protein sequence ID" value="MBT2919589.1"/>
    <property type="molecule type" value="Genomic_DNA"/>
</dbReference>
<comment type="caution">
    <text evidence="1">The sequence shown here is derived from an EMBL/GenBank/DDBJ whole genome shotgun (WGS) entry which is preliminary data.</text>
</comment>
<dbReference type="RefSeq" id="WP_064626249.1">
    <property type="nucleotide sequence ID" value="NZ_JAHGUI010000052.1"/>
</dbReference>
<sequence>MNTTILSNRLLLSDALTKPFRTQLRGILDKILENEPDSSKEKTLNIYAAFTFSQGFENLSALEIINNKNKLQEHIDCLFGFVYVSTELSTSTKGQISRRLYNLFSELAETVNISLHKQSFSGYKINNYTQSCIDKYKALPIHIEKLEYLLGWAVISQERKPAFVNLDAIYVKYGRDFALKIHEAIKSYALTQKTNSLKVRLLALIYLLESIASLDRHNSIKSFEALLGASCVHITFYKVYQIQMARCITKGSVLYDFNRRFINTIDVYESVFINTKIYAAPLKPFIKPDVKTIKDPPSFSSGGKASETEKLIWFSNIPLHIKDEETVDIIEARLNRVMVFMRNAFDSHFKMLKEKQARNDGFRKKGLVKPLTGNHGRSGEYKSSSPFGREHLANTIATFNRYGVKGYTGSQYEAFLGFLGDTDTLVEELNLPTNLTLLTLTTLLVMENPKITPSWLHKLQLFDEYGKQSGYFQSGEQYVLSSDKERRGRNLAQQDVILNAYSKSIVDFIIEHTQLAREHLKSIGNTDWKYLFLTCSLNKVTRPSSKSQLYKNHQSHLSNFFAQSNQILGEQALSFEEITLISSAPIHRAVRRHRGLQIYLETRSQSATSDALGHKEAQPHLLESYLPKSLMQFFTERVVRQFQKAIILKAMEGSPHLLDAVNMSYEEIAEFLENHGISDIPDLNAKAFEGSKPNPELSLFDSVVFTMTVPLIQLLIGIKEVIEGDSNGNELNFKDELVEHWYNCAAYLLTRFVQGDFRGNDDIKGMYIEAQSNPLNSSVIKGAISC</sequence>
<protein>
    <submittedName>
        <fullName evidence="1">Uncharacterized protein</fullName>
    </submittedName>
</protein>
<accession>A0ABD4QWV1</accession>
<proteinExistence type="predicted"/>